<dbReference type="AlphaFoldDB" id="A0A5N6TNX2"/>
<sequence>MPRKQKARKSHHGCFECKRRSVKCNEKRPQCSHCENRQAICHYAASGPWLWAETGAGHAMATAMPEATISSESATASHYAKQPGGQHASHGTATPMNEFNIPHLRLLLSWTTSTCHSISRNHADAGVWERIIPKRALSCPYILHGIFTVSALHLALSDECDGIEQQALIEDAGHHQSGAIKMFTNPSDVAGPSEHLESFALSSLLIISAFAFPLVISRRSQAKSNPLDELVGVFMLIRKMINFSTPIMDGVKKSELSGLFLLEDVESSPSESSQRAIASLHELLSTVCSPSHENYEVFTRTIDRLEKLFSQLDSKYETISGSFNWVCDVPAAYIDLLQEHDPLALVILAHYCVVLHQLRKRWWISSWGRLVLDAVVETLSPTWSSSVAYAIHAIDTPVY</sequence>
<reference evidence="6 7" key="1">
    <citation type="submission" date="2019-04" db="EMBL/GenBank/DDBJ databases">
        <title>Friends and foes A comparative genomics study of 23 Aspergillus species from section Flavi.</title>
        <authorList>
            <consortium name="DOE Joint Genome Institute"/>
            <person name="Kjaerbolling I."/>
            <person name="Vesth T."/>
            <person name="Frisvad J.C."/>
            <person name="Nybo J.L."/>
            <person name="Theobald S."/>
            <person name="Kildgaard S."/>
            <person name="Isbrandt T."/>
            <person name="Kuo A."/>
            <person name="Sato A."/>
            <person name="Lyhne E.K."/>
            <person name="Kogle M.E."/>
            <person name="Wiebenga A."/>
            <person name="Kun R.S."/>
            <person name="Lubbers R.J."/>
            <person name="Makela M.R."/>
            <person name="Barry K."/>
            <person name="Chovatia M."/>
            <person name="Clum A."/>
            <person name="Daum C."/>
            <person name="Haridas S."/>
            <person name="He G."/>
            <person name="LaButti K."/>
            <person name="Lipzen A."/>
            <person name="Mondo S."/>
            <person name="Riley R."/>
            <person name="Salamov A."/>
            <person name="Simmons B.A."/>
            <person name="Magnuson J.K."/>
            <person name="Henrissat B."/>
            <person name="Mortensen U.H."/>
            <person name="Larsen T.O."/>
            <person name="Devries R.P."/>
            <person name="Grigoriev I.V."/>
            <person name="Machida M."/>
            <person name="Baker S.E."/>
            <person name="Andersen M.R."/>
        </authorList>
    </citation>
    <scope>NUCLEOTIDE SEQUENCE [LARGE SCALE GENOMIC DNA]</scope>
    <source>
        <strain evidence="6 7">IBT 18842</strain>
    </source>
</reference>
<dbReference type="PANTHER" id="PTHR47784:SF5">
    <property type="entry name" value="STEROL UPTAKE CONTROL PROTEIN 2"/>
    <property type="match status" value="1"/>
</dbReference>
<accession>A0A5N6TNX2</accession>
<dbReference type="Pfam" id="PF00172">
    <property type="entry name" value="Zn_clus"/>
    <property type="match status" value="1"/>
</dbReference>
<evidence type="ECO:0000256" key="3">
    <source>
        <dbReference type="ARBA" id="ARBA00023163"/>
    </source>
</evidence>
<dbReference type="OrthoDB" id="4937900at2759"/>
<dbReference type="GO" id="GO:0003677">
    <property type="term" value="F:DNA binding"/>
    <property type="evidence" value="ECO:0007669"/>
    <property type="project" value="UniProtKB-KW"/>
</dbReference>
<dbReference type="EMBL" id="ML742181">
    <property type="protein sequence ID" value="KAE8147987.1"/>
    <property type="molecule type" value="Genomic_DNA"/>
</dbReference>
<keyword evidence="3" id="KW-0804">Transcription</keyword>
<keyword evidence="1" id="KW-0805">Transcription regulation</keyword>
<dbReference type="InterPro" id="IPR036864">
    <property type="entry name" value="Zn2-C6_fun-type_DNA-bd_sf"/>
</dbReference>
<protein>
    <recommendedName>
        <fullName evidence="5">Zn(2)-C6 fungal-type domain-containing protein</fullName>
    </recommendedName>
</protein>
<organism evidence="6 7">
    <name type="scientific">Aspergillus avenaceus</name>
    <dbReference type="NCBI Taxonomy" id="36643"/>
    <lineage>
        <taxon>Eukaryota</taxon>
        <taxon>Fungi</taxon>
        <taxon>Dikarya</taxon>
        <taxon>Ascomycota</taxon>
        <taxon>Pezizomycotina</taxon>
        <taxon>Eurotiomycetes</taxon>
        <taxon>Eurotiomycetidae</taxon>
        <taxon>Eurotiales</taxon>
        <taxon>Aspergillaceae</taxon>
        <taxon>Aspergillus</taxon>
        <taxon>Aspergillus subgen. Circumdati</taxon>
    </lineage>
</organism>
<evidence type="ECO:0000313" key="6">
    <source>
        <dbReference type="EMBL" id="KAE8147987.1"/>
    </source>
</evidence>
<dbReference type="SUPFAM" id="SSF57701">
    <property type="entry name" value="Zn2/Cys6 DNA-binding domain"/>
    <property type="match status" value="1"/>
</dbReference>
<gene>
    <name evidence="6" type="ORF">BDV25DRAFT_159198</name>
</gene>
<dbReference type="Gene3D" id="4.10.240.10">
    <property type="entry name" value="Zn(2)-C6 fungal-type DNA-binding domain"/>
    <property type="match status" value="1"/>
</dbReference>
<dbReference type="InterPro" id="IPR053157">
    <property type="entry name" value="Sterol_Uptake_Regulator"/>
</dbReference>
<dbReference type="InterPro" id="IPR001138">
    <property type="entry name" value="Zn2Cys6_DnaBD"/>
</dbReference>
<dbReference type="PANTHER" id="PTHR47784">
    <property type="entry name" value="STEROL UPTAKE CONTROL PROTEIN 2"/>
    <property type="match status" value="1"/>
</dbReference>
<evidence type="ECO:0000256" key="1">
    <source>
        <dbReference type="ARBA" id="ARBA00023015"/>
    </source>
</evidence>
<keyword evidence="2" id="KW-0238">DNA-binding</keyword>
<evidence type="ECO:0000256" key="2">
    <source>
        <dbReference type="ARBA" id="ARBA00023125"/>
    </source>
</evidence>
<keyword evidence="7" id="KW-1185">Reference proteome</keyword>
<dbReference type="SMART" id="SM00066">
    <property type="entry name" value="GAL4"/>
    <property type="match status" value="1"/>
</dbReference>
<dbReference type="GO" id="GO:0001228">
    <property type="term" value="F:DNA-binding transcription activator activity, RNA polymerase II-specific"/>
    <property type="evidence" value="ECO:0007669"/>
    <property type="project" value="TreeGrafter"/>
</dbReference>
<keyword evidence="4" id="KW-0539">Nucleus</keyword>
<feature type="domain" description="Zn(2)-C6 fungal-type" evidence="5">
    <location>
        <begin position="13"/>
        <end position="43"/>
    </location>
</feature>
<dbReference type="PROSITE" id="PS50048">
    <property type="entry name" value="ZN2_CY6_FUNGAL_2"/>
    <property type="match status" value="1"/>
</dbReference>
<dbReference type="GO" id="GO:0008270">
    <property type="term" value="F:zinc ion binding"/>
    <property type="evidence" value="ECO:0007669"/>
    <property type="project" value="InterPro"/>
</dbReference>
<dbReference type="CDD" id="cd00067">
    <property type="entry name" value="GAL4"/>
    <property type="match status" value="1"/>
</dbReference>
<evidence type="ECO:0000259" key="5">
    <source>
        <dbReference type="PROSITE" id="PS50048"/>
    </source>
</evidence>
<dbReference type="Proteomes" id="UP000325780">
    <property type="component" value="Unassembled WGS sequence"/>
</dbReference>
<evidence type="ECO:0000313" key="7">
    <source>
        <dbReference type="Proteomes" id="UP000325780"/>
    </source>
</evidence>
<proteinExistence type="predicted"/>
<evidence type="ECO:0000256" key="4">
    <source>
        <dbReference type="ARBA" id="ARBA00023242"/>
    </source>
</evidence>
<name>A0A5N6TNX2_ASPAV</name>